<dbReference type="Pfam" id="PF13021">
    <property type="entry name" value="DUF3885"/>
    <property type="match status" value="1"/>
</dbReference>
<proteinExistence type="predicted"/>
<evidence type="ECO:0000259" key="1">
    <source>
        <dbReference type="Pfam" id="PF13021"/>
    </source>
</evidence>
<comment type="caution">
    <text evidence="2">The sequence shown here is derived from an EMBL/GenBank/DDBJ whole genome shotgun (WGS) entry which is preliminary data.</text>
</comment>
<gene>
    <name evidence="2" type="ORF">PAT3040_05944</name>
</gene>
<protein>
    <recommendedName>
        <fullName evidence="1">DUF3885 domain-containing protein</fullName>
    </recommendedName>
</protein>
<reference evidence="2 3" key="1">
    <citation type="submission" date="2017-08" db="EMBL/GenBank/DDBJ databases">
        <title>Substantial Increase in Enzyme Production by Combined Drug-Resistance Mutations in Paenibacillus agaridevorans.</title>
        <authorList>
            <person name="Tanaka Y."/>
            <person name="Funane K."/>
            <person name="Hosaka T."/>
            <person name="Shiwa Y."/>
            <person name="Fujita N."/>
            <person name="Miyazaki T."/>
            <person name="Yoshikawa H."/>
            <person name="Murakami K."/>
            <person name="Kasahara K."/>
            <person name="Inaoka T."/>
            <person name="Hiraga Y."/>
            <person name="Ochi K."/>
        </authorList>
    </citation>
    <scope>NUCLEOTIDE SEQUENCE [LARGE SCALE GENOMIC DNA]</scope>
    <source>
        <strain evidence="2 3">T-3040</strain>
    </source>
</reference>
<evidence type="ECO:0000313" key="3">
    <source>
        <dbReference type="Proteomes" id="UP000245202"/>
    </source>
</evidence>
<organism evidence="2 3">
    <name type="scientific">Paenibacillus agaridevorans</name>
    <dbReference type="NCBI Taxonomy" id="171404"/>
    <lineage>
        <taxon>Bacteria</taxon>
        <taxon>Bacillati</taxon>
        <taxon>Bacillota</taxon>
        <taxon>Bacilli</taxon>
        <taxon>Bacillales</taxon>
        <taxon>Paenibacillaceae</taxon>
        <taxon>Paenibacillus</taxon>
    </lineage>
</organism>
<dbReference type="EMBL" id="BDQX01000384">
    <property type="protein sequence ID" value="GBG11156.1"/>
    <property type="molecule type" value="Genomic_DNA"/>
</dbReference>
<evidence type="ECO:0000313" key="2">
    <source>
        <dbReference type="EMBL" id="GBG11156.1"/>
    </source>
</evidence>
<sequence length="203" mass="24248">MSTSFDRYMQDKFPGMQLEPPLFYNADVGIRFEIGDPDPLVSDQQYFEQVRHRSIQLFRSAHNNDDELYIVLILHLRPQVRPFKIKVFRNAVKNKKALKKLSCNSIEWADDEEDGWSAYRYVLECRTSDLKTANLFSSDYRIYIFNATRDTIFHFYDSRGLDIVSNATGPLQALYHTYNDWILDYDRERVDHMFHRIHPEYED</sequence>
<dbReference type="AlphaFoldDB" id="A0A2R5EWR5"/>
<dbReference type="InterPro" id="IPR024976">
    <property type="entry name" value="DUF3885"/>
</dbReference>
<keyword evidence="3" id="KW-1185">Reference proteome</keyword>
<feature type="domain" description="DUF3885" evidence="1">
    <location>
        <begin position="6"/>
        <end position="186"/>
    </location>
</feature>
<name>A0A2R5EWR5_9BACL</name>
<accession>A0A2R5EWR5</accession>
<dbReference type="Proteomes" id="UP000245202">
    <property type="component" value="Unassembled WGS sequence"/>
</dbReference>
<dbReference type="RefSeq" id="WP_181376914.1">
    <property type="nucleotide sequence ID" value="NZ_BDQX01000384.1"/>
</dbReference>